<dbReference type="InterPro" id="IPR005995">
    <property type="entry name" value="Pgm_bpd_ind"/>
</dbReference>
<dbReference type="InterPro" id="IPR011258">
    <property type="entry name" value="BPG-indep_PGM_N"/>
</dbReference>
<keyword evidence="6" id="KW-0324">Glycolysis</keyword>
<proteinExistence type="inferred from homology"/>
<keyword evidence="5" id="KW-0479">Metal-binding</keyword>
<feature type="domain" description="BPG-independent PGAM N-terminal" evidence="10">
    <location>
        <begin position="1"/>
        <end position="64"/>
    </location>
</feature>
<evidence type="ECO:0000259" key="10">
    <source>
        <dbReference type="Pfam" id="PF06415"/>
    </source>
</evidence>
<dbReference type="EMBL" id="UINC01046426">
    <property type="protein sequence ID" value="SVB54431.1"/>
    <property type="molecule type" value="Genomic_DNA"/>
</dbReference>
<evidence type="ECO:0000256" key="5">
    <source>
        <dbReference type="ARBA" id="ARBA00022723"/>
    </source>
</evidence>
<organism evidence="11">
    <name type="scientific">marine metagenome</name>
    <dbReference type="NCBI Taxonomy" id="408172"/>
    <lineage>
        <taxon>unclassified sequences</taxon>
        <taxon>metagenomes</taxon>
        <taxon>ecological metagenomes</taxon>
    </lineage>
</organism>
<reference evidence="11" key="1">
    <citation type="submission" date="2018-05" db="EMBL/GenBank/DDBJ databases">
        <authorList>
            <person name="Lanie J.A."/>
            <person name="Ng W.-L."/>
            <person name="Kazmierczak K.M."/>
            <person name="Andrzejewski T.M."/>
            <person name="Davidsen T.M."/>
            <person name="Wayne K.J."/>
            <person name="Tettelin H."/>
            <person name="Glass J.I."/>
            <person name="Rusch D."/>
            <person name="Podicherti R."/>
            <person name="Tsui H.-C.T."/>
            <person name="Winkler M.E."/>
        </authorList>
    </citation>
    <scope>NUCLEOTIDE SEQUENCE</scope>
</reference>
<evidence type="ECO:0000256" key="3">
    <source>
        <dbReference type="ARBA" id="ARBA00008819"/>
    </source>
</evidence>
<dbReference type="InterPro" id="IPR036646">
    <property type="entry name" value="PGAM_B_sf"/>
</dbReference>
<dbReference type="PANTHER" id="PTHR31637">
    <property type="entry name" value="2,3-BISPHOSPHOGLYCERATE-INDEPENDENT PHOSPHOGLYCERATE MUTASE"/>
    <property type="match status" value="1"/>
</dbReference>
<dbReference type="GO" id="GO:0005829">
    <property type="term" value="C:cytosol"/>
    <property type="evidence" value="ECO:0007669"/>
    <property type="project" value="TreeGrafter"/>
</dbReference>
<evidence type="ECO:0000313" key="11">
    <source>
        <dbReference type="EMBL" id="SVB54431.1"/>
    </source>
</evidence>
<dbReference type="EC" id="5.4.2.12" evidence="4"/>
<evidence type="ECO:0000256" key="2">
    <source>
        <dbReference type="ARBA" id="ARBA00004798"/>
    </source>
</evidence>
<dbReference type="Gene3D" id="3.40.1450.10">
    <property type="entry name" value="BPG-independent phosphoglycerate mutase, domain B"/>
    <property type="match status" value="1"/>
</dbReference>
<dbReference type="Pfam" id="PF01676">
    <property type="entry name" value="Metalloenzyme"/>
    <property type="match status" value="1"/>
</dbReference>
<gene>
    <name evidence="11" type="ORF">METZ01_LOCUS207285</name>
</gene>
<evidence type="ECO:0000256" key="8">
    <source>
        <dbReference type="ARBA" id="ARBA00023235"/>
    </source>
</evidence>
<dbReference type="NCBIfam" id="TIGR01307">
    <property type="entry name" value="pgm_bpd_ind"/>
    <property type="match status" value="1"/>
</dbReference>
<dbReference type="SUPFAM" id="SSF53649">
    <property type="entry name" value="Alkaline phosphatase-like"/>
    <property type="match status" value="1"/>
</dbReference>
<protein>
    <recommendedName>
        <fullName evidence="4">phosphoglycerate mutase (2,3-diphosphoglycerate-independent)</fullName>
        <ecNumber evidence="4">5.4.2.12</ecNumber>
    </recommendedName>
</protein>
<keyword evidence="7" id="KW-0464">Manganese</keyword>
<dbReference type="AlphaFoldDB" id="A0A382EWX2"/>
<evidence type="ECO:0000259" key="9">
    <source>
        <dbReference type="Pfam" id="PF01676"/>
    </source>
</evidence>
<keyword evidence="8" id="KW-0413">Isomerase</keyword>
<dbReference type="InterPro" id="IPR006124">
    <property type="entry name" value="Metalloenzyme"/>
</dbReference>
<sequence length="282" mass="31209">DEFIAPTVIGDYEGMKDGDGVLMANFRADRVREILTSLVDKDFSGFKRTKVIKYSSVMGLTKYSFKLNSLMDTLFPNESIHNSIGEIISKNGFQQLRIAETEKYAHVTFFLNGGEEGQFEGEYRTLIPSPRVATYDLKPEMSAYEVTKVLSEAIESGKYQFIVVNYANPDMVGHTGVMSAAIKAVEVIDECVGKITNSIERMKGAIFFTADHGNIEVMRDEKTGIAHTAHTHNPVPTVLFGAPKDIKKLRNGSLADISPTLLDLMGVNKPNEMSGQSLLIRN</sequence>
<evidence type="ECO:0000256" key="7">
    <source>
        <dbReference type="ARBA" id="ARBA00023211"/>
    </source>
</evidence>
<dbReference type="InterPro" id="IPR017850">
    <property type="entry name" value="Alkaline_phosphatase_core_sf"/>
</dbReference>
<dbReference type="GO" id="GO:0006096">
    <property type="term" value="P:glycolytic process"/>
    <property type="evidence" value="ECO:0007669"/>
    <property type="project" value="UniProtKB-UniPathway"/>
</dbReference>
<comment type="pathway">
    <text evidence="2">Carbohydrate degradation; glycolysis; pyruvate from D-glyceraldehyde 3-phosphate: step 3/5.</text>
</comment>
<evidence type="ECO:0000256" key="1">
    <source>
        <dbReference type="ARBA" id="ARBA00001936"/>
    </source>
</evidence>
<feature type="non-terminal residue" evidence="11">
    <location>
        <position position="1"/>
    </location>
</feature>
<dbReference type="Pfam" id="PF06415">
    <property type="entry name" value="iPGM_N"/>
    <property type="match status" value="1"/>
</dbReference>
<accession>A0A382EWX2</accession>
<name>A0A382EWX2_9ZZZZ</name>
<comment type="cofactor">
    <cofactor evidence="1">
        <name>Mn(2+)</name>
        <dbReference type="ChEBI" id="CHEBI:29035"/>
    </cofactor>
</comment>
<dbReference type="GO" id="GO:0030145">
    <property type="term" value="F:manganese ion binding"/>
    <property type="evidence" value="ECO:0007669"/>
    <property type="project" value="InterPro"/>
</dbReference>
<feature type="domain" description="Metalloenzyme" evidence="9">
    <location>
        <begin position="76"/>
        <end position="269"/>
    </location>
</feature>
<comment type="similarity">
    <text evidence="3">Belongs to the BPG-independent phosphoglycerate mutase family.</text>
</comment>
<dbReference type="Gene3D" id="3.40.720.10">
    <property type="entry name" value="Alkaline Phosphatase, subunit A"/>
    <property type="match status" value="1"/>
</dbReference>
<dbReference type="SUPFAM" id="SSF64158">
    <property type="entry name" value="2,3-Bisphosphoglycerate-independent phosphoglycerate mutase, substrate-binding domain"/>
    <property type="match status" value="1"/>
</dbReference>
<dbReference type="PANTHER" id="PTHR31637:SF0">
    <property type="entry name" value="2,3-BISPHOSPHOGLYCERATE-INDEPENDENT PHOSPHOGLYCERATE MUTASE"/>
    <property type="match status" value="1"/>
</dbReference>
<dbReference type="GO" id="GO:0006007">
    <property type="term" value="P:glucose catabolic process"/>
    <property type="evidence" value="ECO:0007669"/>
    <property type="project" value="InterPro"/>
</dbReference>
<evidence type="ECO:0000256" key="4">
    <source>
        <dbReference type="ARBA" id="ARBA00012026"/>
    </source>
</evidence>
<evidence type="ECO:0000256" key="6">
    <source>
        <dbReference type="ARBA" id="ARBA00023152"/>
    </source>
</evidence>
<dbReference type="GO" id="GO:0004619">
    <property type="term" value="F:phosphoglycerate mutase activity"/>
    <property type="evidence" value="ECO:0007669"/>
    <property type="project" value="UniProtKB-EC"/>
</dbReference>
<dbReference type="UniPathway" id="UPA00109">
    <property type="reaction ID" value="UER00186"/>
</dbReference>